<comment type="caution">
    <text evidence="2">The sequence shown here is derived from an EMBL/GenBank/DDBJ whole genome shotgun (WGS) entry which is preliminary data.</text>
</comment>
<evidence type="ECO:0000313" key="2">
    <source>
        <dbReference type="EMBL" id="KGC10200.1"/>
    </source>
</evidence>
<evidence type="ECO:0000313" key="3">
    <source>
        <dbReference type="Proteomes" id="UP000029590"/>
    </source>
</evidence>
<feature type="domain" description="Aminoacyl-tRNA synthetase class I anticodon-binding" evidence="1">
    <location>
        <begin position="37"/>
        <end position="145"/>
    </location>
</feature>
<gene>
    <name evidence="2" type="ORF">DM48_5444</name>
</gene>
<dbReference type="InterPro" id="IPR045462">
    <property type="entry name" value="aa-tRNA-synth_I_cd-bd"/>
</dbReference>
<dbReference type="KEGG" id="bgo:BM43_3474"/>
<dbReference type="AlphaFoldDB" id="A0AAW3ETJ8"/>
<organism evidence="2 3">
    <name type="scientific">Burkholderia gladioli</name>
    <name type="common">Pseudomonas marginata</name>
    <name type="synonym">Phytomonas marginata</name>
    <dbReference type="NCBI Taxonomy" id="28095"/>
    <lineage>
        <taxon>Bacteria</taxon>
        <taxon>Pseudomonadati</taxon>
        <taxon>Pseudomonadota</taxon>
        <taxon>Betaproteobacteria</taxon>
        <taxon>Burkholderiales</taxon>
        <taxon>Burkholderiaceae</taxon>
        <taxon>Burkholderia</taxon>
    </lineage>
</organism>
<sequence>MRSKSRFAEDLRAHVRTVLLSDELIELAYAAGLDRDEITDRLWPLLTRQPPFRAQALLHAISPDPRETVAFMSTLLDEFASLAEWRAAGLRSAAMRVASLHGLGARHAEMICSCWMLFGPSPLDPFASMQVFGREATLARCEQALRSFSANLMVS</sequence>
<reference evidence="2 3" key="1">
    <citation type="submission" date="2014-04" db="EMBL/GenBank/DDBJ databases">
        <authorList>
            <person name="Bishop-Lilly K.A."/>
            <person name="Broomall S.M."/>
            <person name="Chain P.S."/>
            <person name="Chertkov O."/>
            <person name="Coyne S.R."/>
            <person name="Daligault H.E."/>
            <person name="Davenport K.W."/>
            <person name="Erkkila T."/>
            <person name="Frey K.G."/>
            <person name="Gibbons H.S."/>
            <person name="Gu W."/>
            <person name="Jaissle J."/>
            <person name="Johnson S.L."/>
            <person name="Koroleva G.I."/>
            <person name="Ladner J.T."/>
            <person name="Lo C.-C."/>
            <person name="Minogue T.D."/>
            <person name="Munk C."/>
            <person name="Palacios G.F."/>
            <person name="Redden C.L."/>
            <person name="Rosenzweig C.N."/>
            <person name="Scholz M.B."/>
            <person name="Teshima H."/>
            <person name="Xu Y."/>
        </authorList>
    </citation>
    <scope>NUCLEOTIDE SEQUENCE [LARGE SCALE GENOMIC DNA]</scope>
    <source>
        <strain evidence="3">gladioli</strain>
    </source>
</reference>
<evidence type="ECO:0000259" key="1">
    <source>
        <dbReference type="Pfam" id="PF19269"/>
    </source>
</evidence>
<dbReference type="Gene3D" id="1.10.10.350">
    <property type="match status" value="1"/>
</dbReference>
<protein>
    <recommendedName>
        <fullName evidence="1">Aminoacyl-tRNA synthetase class I anticodon-binding domain-containing protein</fullName>
    </recommendedName>
</protein>
<dbReference type="RefSeq" id="WP_144417722.1">
    <property type="nucleotide sequence ID" value="NZ_CADEPW010000008.1"/>
</dbReference>
<dbReference type="Pfam" id="PF19269">
    <property type="entry name" value="Anticodon_2"/>
    <property type="match status" value="1"/>
</dbReference>
<dbReference type="Proteomes" id="UP000029590">
    <property type="component" value="Unassembled WGS sequence"/>
</dbReference>
<proteinExistence type="predicted"/>
<dbReference type="InterPro" id="IPR020751">
    <property type="entry name" value="aa-tRNA-synth_I_codon-bd_sub2"/>
</dbReference>
<dbReference type="EMBL" id="JPGG01000018">
    <property type="protein sequence ID" value="KGC10200.1"/>
    <property type="molecule type" value="Genomic_DNA"/>
</dbReference>
<name>A0AAW3ETJ8_BURGA</name>
<accession>A0AAW3ETJ8</accession>